<evidence type="ECO:0000313" key="2">
    <source>
        <dbReference type="EMBL" id="KAK7859933.1"/>
    </source>
</evidence>
<organism evidence="2 3">
    <name type="scientific">Quercus suber</name>
    <name type="common">Cork oak</name>
    <dbReference type="NCBI Taxonomy" id="58331"/>
    <lineage>
        <taxon>Eukaryota</taxon>
        <taxon>Viridiplantae</taxon>
        <taxon>Streptophyta</taxon>
        <taxon>Embryophyta</taxon>
        <taxon>Tracheophyta</taxon>
        <taxon>Spermatophyta</taxon>
        <taxon>Magnoliopsida</taxon>
        <taxon>eudicotyledons</taxon>
        <taxon>Gunneridae</taxon>
        <taxon>Pentapetalae</taxon>
        <taxon>rosids</taxon>
        <taxon>fabids</taxon>
        <taxon>Fagales</taxon>
        <taxon>Fagaceae</taxon>
        <taxon>Quercus</taxon>
    </lineage>
</organism>
<evidence type="ECO:0000313" key="3">
    <source>
        <dbReference type="Proteomes" id="UP000237347"/>
    </source>
</evidence>
<proteinExistence type="predicted"/>
<dbReference type="SUPFAM" id="SSF47616">
    <property type="entry name" value="GST C-terminal domain-like"/>
    <property type="match status" value="1"/>
</dbReference>
<dbReference type="GO" id="GO:0006749">
    <property type="term" value="P:glutathione metabolic process"/>
    <property type="evidence" value="ECO:0007669"/>
    <property type="project" value="InterPro"/>
</dbReference>
<dbReference type="InterPro" id="IPR010987">
    <property type="entry name" value="Glutathione-S-Trfase_C-like"/>
</dbReference>
<dbReference type="InterPro" id="IPR045074">
    <property type="entry name" value="GST_C_Tau"/>
</dbReference>
<accession>A0AAW0MB17</accession>
<dbReference type="Gene3D" id="1.20.1050.10">
    <property type="match status" value="1"/>
</dbReference>
<sequence>MQRGELGDKTYFGGETFGFMALSLIPFYTRFYSIETLGGFNIKVECPKIVAWANRCMQKEIIAKPLPDQKRVYEFVRQFRKRIGLE</sequence>
<gene>
    <name evidence="2" type="primary">PARC_6</name>
    <name evidence="2" type="ORF">CFP56_000358</name>
</gene>
<reference evidence="2 3" key="1">
    <citation type="journal article" date="2018" name="Sci. Data">
        <title>The draft genome sequence of cork oak.</title>
        <authorList>
            <person name="Ramos A.M."/>
            <person name="Usie A."/>
            <person name="Barbosa P."/>
            <person name="Barros P.M."/>
            <person name="Capote T."/>
            <person name="Chaves I."/>
            <person name="Simoes F."/>
            <person name="Abreu I."/>
            <person name="Carrasquinho I."/>
            <person name="Faro C."/>
            <person name="Guimaraes J.B."/>
            <person name="Mendonca D."/>
            <person name="Nobrega F."/>
            <person name="Rodrigues L."/>
            <person name="Saibo N.J.M."/>
            <person name="Varela M.C."/>
            <person name="Egas C."/>
            <person name="Matos J."/>
            <person name="Miguel C.M."/>
            <person name="Oliveira M.M."/>
            <person name="Ricardo C.P."/>
            <person name="Goncalves S."/>
        </authorList>
    </citation>
    <scope>NUCLEOTIDE SEQUENCE [LARGE SCALE GENOMIC DNA]</scope>
    <source>
        <strain evidence="3">cv. HL8</strain>
    </source>
</reference>
<dbReference type="EMBL" id="PKMF04000009">
    <property type="protein sequence ID" value="KAK7859933.1"/>
    <property type="molecule type" value="Genomic_DNA"/>
</dbReference>
<dbReference type="CDD" id="cd03185">
    <property type="entry name" value="GST_C_Tau"/>
    <property type="match status" value="1"/>
</dbReference>
<dbReference type="PROSITE" id="PS50405">
    <property type="entry name" value="GST_CTER"/>
    <property type="match status" value="1"/>
</dbReference>
<feature type="domain" description="GST C-terminal" evidence="1">
    <location>
        <begin position="1"/>
        <end position="79"/>
    </location>
</feature>
<dbReference type="InterPro" id="IPR036282">
    <property type="entry name" value="Glutathione-S-Trfase_C_sf"/>
</dbReference>
<dbReference type="AlphaFoldDB" id="A0AAW0MB17"/>
<dbReference type="GO" id="GO:0004364">
    <property type="term" value="F:glutathione transferase activity"/>
    <property type="evidence" value="ECO:0007669"/>
    <property type="project" value="InterPro"/>
</dbReference>
<protein>
    <submittedName>
        <fullName evidence="2">Glutathione s-transferase parc</fullName>
    </submittedName>
</protein>
<evidence type="ECO:0000259" key="1">
    <source>
        <dbReference type="PROSITE" id="PS50405"/>
    </source>
</evidence>
<comment type="caution">
    <text evidence="2">The sequence shown here is derived from an EMBL/GenBank/DDBJ whole genome shotgun (WGS) entry which is preliminary data.</text>
</comment>
<keyword evidence="3" id="KW-1185">Reference proteome</keyword>
<name>A0AAW0MB17_QUESU</name>
<dbReference type="Proteomes" id="UP000237347">
    <property type="component" value="Unassembled WGS sequence"/>
</dbReference>